<evidence type="ECO:0000313" key="2">
    <source>
        <dbReference type="Proteomes" id="UP000502248"/>
    </source>
</evidence>
<evidence type="ECO:0000313" key="1">
    <source>
        <dbReference type="EMBL" id="QJD82788.1"/>
    </source>
</evidence>
<protein>
    <submittedName>
        <fullName evidence="1">Uncharacterized protein</fullName>
    </submittedName>
</protein>
<proteinExistence type="predicted"/>
<reference evidence="1 2" key="1">
    <citation type="submission" date="2020-04" db="EMBL/GenBank/DDBJ databases">
        <title>Genome sequencing of novel species.</title>
        <authorList>
            <person name="Heo J."/>
            <person name="Kim S.-J."/>
            <person name="Kim J.-S."/>
            <person name="Hong S.-B."/>
            <person name="Kwon S.-W."/>
        </authorList>
    </citation>
    <scope>NUCLEOTIDE SEQUENCE [LARGE SCALE GENOMIC DNA]</scope>
    <source>
        <strain evidence="1 2">MFER-1</strain>
    </source>
</reference>
<gene>
    <name evidence="1" type="ORF">HH215_06060</name>
</gene>
<dbReference type="EMBL" id="CP051680">
    <property type="protein sequence ID" value="QJD82788.1"/>
    <property type="molecule type" value="Genomic_DNA"/>
</dbReference>
<dbReference type="RefSeq" id="WP_169279084.1">
    <property type="nucleotide sequence ID" value="NZ_CP051680.1"/>
</dbReference>
<dbReference type="AlphaFoldDB" id="A0A7Z2VGH7"/>
<organism evidence="1 2">
    <name type="scientific">Cohnella herbarum</name>
    <dbReference type="NCBI Taxonomy" id="2728023"/>
    <lineage>
        <taxon>Bacteria</taxon>
        <taxon>Bacillati</taxon>
        <taxon>Bacillota</taxon>
        <taxon>Bacilli</taxon>
        <taxon>Bacillales</taxon>
        <taxon>Paenibacillaceae</taxon>
        <taxon>Cohnella</taxon>
    </lineage>
</organism>
<sequence length="190" mass="22770">MAVANTTTLDEIIAKSGDEMLLFSDSISNMFIRLYCDEYSIIEFEKEVYSNSTLETELKNDYLDLISFDFKSKDAKYRLKKLIKNIYRNHQKYIEVEIVYWLVIRMTNDEYGLINGCERLARLARNDEFDYMFIPKEYVGLESLMEDLGFYYNPNDQNDICEKTRLIEEYKIQIKELNTEFLRKLIRRGQ</sequence>
<dbReference type="Proteomes" id="UP000502248">
    <property type="component" value="Chromosome"/>
</dbReference>
<keyword evidence="2" id="KW-1185">Reference proteome</keyword>
<accession>A0A7Z2VGH7</accession>
<dbReference type="KEGG" id="cheb:HH215_06060"/>
<name>A0A7Z2VGH7_9BACL</name>